<dbReference type="InterPro" id="IPR021858">
    <property type="entry name" value="Fun_TF"/>
</dbReference>
<reference evidence="7" key="2">
    <citation type="submission" date="2023-01" db="EMBL/GenBank/DDBJ databases">
        <authorList>
            <person name="Petersen C."/>
        </authorList>
    </citation>
    <scope>NUCLEOTIDE SEQUENCE</scope>
    <source>
        <strain evidence="7">IBT 17514</strain>
    </source>
</reference>
<evidence type="ECO:0000256" key="5">
    <source>
        <dbReference type="SAM" id="MobiDB-lite"/>
    </source>
</evidence>
<keyword evidence="4" id="KW-0539">Nucleus</keyword>
<evidence type="ECO:0000256" key="1">
    <source>
        <dbReference type="ARBA" id="ARBA00023015"/>
    </source>
</evidence>
<dbReference type="InterPro" id="IPR053157">
    <property type="entry name" value="Sterol_Uptake_Regulator"/>
</dbReference>
<proteinExistence type="predicted"/>
<dbReference type="CDD" id="cd00067">
    <property type="entry name" value="GAL4"/>
    <property type="match status" value="1"/>
</dbReference>
<dbReference type="PROSITE" id="PS00463">
    <property type="entry name" value="ZN2_CY6_FUNGAL_1"/>
    <property type="match status" value="1"/>
</dbReference>
<dbReference type="GO" id="GO:0003677">
    <property type="term" value="F:DNA binding"/>
    <property type="evidence" value="ECO:0007669"/>
    <property type="project" value="UniProtKB-KW"/>
</dbReference>
<evidence type="ECO:0000259" key="6">
    <source>
        <dbReference type="PROSITE" id="PS50048"/>
    </source>
</evidence>
<dbReference type="SUPFAM" id="SSF57701">
    <property type="entry name" value="Zn2/Cys6 DNA-binding domain"/>
    <property type="match status" value="1"/>
</dbReference>
<reference evidence="7" key="1">
    <citation type="journal article" date="2023" name="IMA Fungus">
        <title>Comparative genomic study of the Penicillium genus elucidates a diverse pangenome and 15 lateral gene transfer events.</title>
        <authorList>
            <person name="Petersen C."/>
            <person name="Sorensen T."/>
            <person name="Nielsen M.R."/>
            <person name="Sondergaard T.E."/>
            <person name="Sorensen J.L."/>
            <person name="Fitzpatrick D.A."/>
            <person name="Frisvad J.C."/>
            <person name="Nielsen K.L."/>
        </authorList>
    </citation>
    <scope>NUCLEOTIDE SEQUENCE</scope>
    <source>
        <strain evidence="7">IBT 17514</strain>
    </source>
</reference>
<dbReference type="PROSITE" id="PS50048">
    <property type="entry name" value="ZN2_CY6_FUNGAL_2"/>
    <property type="match status" value="1"/>
</dbReference>
<dbReference type="EMBL" id="JAQJAN010000012">
    <property type="protein sequence ID" value="KAJ5716533.1"/>
    <property type="molecule type" value="Genomic_DNA"/>
</dbReference>
<feature type="region of interest" description="Disordered" evidence="5">
    <location>
        <begin position="382"/>
        <end position="402"/>
    </location>
</feature>
<feature type="region of interest" description="Disordered" evidence="5">
    <location>
        <begin position="1"/>
        <end position="25"/>
    </location>
</feature>
<keyword evidence="1" id="KW-0805">Transcription regulation</keyword>
<evidence type="ECO:0000313" key="8">
    <source>
        <dbReference type="Proteomes" id="UP001215712"/>
    </source>
</evidence>
<dbReference type="Proteomes" id="UP001215712">
    <property type="component" value="Unassembled WGS sequence"/>
</dbReference>
<evidence type="ECO:0000256" key="3">
    <source>
        <dbReference type="ARBA" id="ARBA00023163"/>
    </source>
</evidence>
<keyword evidence="3" id="KW-0804">Transcription</keyword>
<name>A0AAD6MTT5_9EURO</name>
<evidence type="ECO:0000256" key="4">
    <source>
        <dbReference type="ARBA" id="ARBA00023242"/>
    </source>
</evidence>
<dbReference type="AlphaFoldDB" id="A0AAD6MTT5"/>
<feature type="compositionally biased region" description="Low complexity" evidence="5">
    <location>
        <begin position="1"/>
        <end position="17"/>
    </location>
</feature>
<feature type="compositionally biased region" description="Polar residues" evidence="5">
    <location>
        <begin position="393"/>
        <end position="402"/>
    </location>
</feature>
<dbReference type="SMART" id="SM00066">
    <property type="entry name" value="GAL4"/>
    <property type="match status" value="1"/>
</dbReference>
<dbReference type="Pfam" id="PF11951">
    <property type="entry name" value="Fungal_trans_2"/>
    <property type="match status" value="1"/>
</dbReference>
<dbReference type="InterPro" id="IPR036864">
    <property type="entry name" value="Zn2-C6_fun-type_DNA-bd_sf"/>
</dbReference>
<sequence>MSRNASQGSTTSASGSTPRSQIRVKRRITHTKSRNGCLTCKSRRVKCDEEQPVCGACSVRGDECVFPCPRSPRVETRRSPRPSIETSSHHVAHSVMLPGVNADHINPLNFNVPPKRPSNPGELTGCLNMQDLNLLKHYILHTSQSLSLNPRKTLVWERVIPDLATKNPFLMHLLLALAGLDIMTSEIPASSRSTNTQNLDLPSFNESINSRSLASDEIELEALVEHHQKGLQGLQETLAAAGDHNAEPLFAGSMLIVAFAFASLGIRTLDPSSQTSRQSSTSNSAFISNFQISDIPQIHWLRLLRGVGSIVEQSWDTLKLSRLRSLLLYSNANDDWKRLGPEPTLENGLLTKGLSESLLQFALGARRAISRLKECLSSQQATGSVHGDIPGSEPTSHLSPETNARPQLDSIFAAQDQTIDVVEQMYMRTIYLIMLPQIESSSTDRAMQAEIEEAAVSSWPHLVPETFISSLDLENSPDLSTALSFAILGHLYLLIALLDDLWYLGGRCHVEINKINTVVAQFGNPALTELMAWPVKVVSLQTKTRIQ</sequence>
<dbReference type="InterPro" id="IPR001138">
    <property type="entry name" value="Zn2Cys6_DnaBD"/>
</dbReference>
<organism evidence="7 8">
    <name type="scientific">Penicillium malachiteum</name>
    <dbReference type="NCBI Taxonomy" id="1324776"/>
    <lineage>
        <taxon>Eukaryota</taxon>
        <taxon>Fungi</taxon>
        <taxon>Dikarya</taxon>
        <taxon>Ascomycota</taxon>
        <taxon>Pezizomycotina</taxon>
        <taxon>Eurotiomycetes</taxon>
        <taxon>Eurotiomycetidae</taxon>
        <taxon>Eurotiales</taxon>
        <taxon>Aspergillaceae</taxon>
        <taxon>Penicillium</taxon>
    </lineage>
</organism>
<comment type="caution">
    <text evidence="7">The sequence shown here is derived from an EMBL/GenBank/DDBJ whole genome shotgun (WGS) entry which is preliminary data.</text>
</comment>
<dbReference type="GO" id="GO:0008270">
    <property type="term" value="F:zinc ion binding"/>
    <property type="evidence" value="ECO:0007669"/>
    <property type="project" value="InterPro"/>
</dbReference>
<keyword evidence="8" id="KW-1185">Reference proteome</keyword>
<keyword evidence="2" id="KW-0238">DNA-binding</keyword>
<feature type="domain" description="Zn(2)-C6 fungal-type" evidence="6">
    <location>
        <begin position="36"/>
        <end position="66"/>
    </location>
</feature>
<gene>
    <name evidence="7" type="ORF">N7493_008444</name>
</gene>
<protein>
    <recommendedName>
        <fullName evidence="6">Zn(2)-C6 fungal-type domain-containing protein</fullName>
    </recommendedName>
</protein>
<dbReference type="GO" id="GO:0001228">
    <property type="term" value="F:DNA-binding transcription activator activity, RNA polymerase II-specific"/>
    <property type="evidence" value="ECO:0007669"/>
    <property type="project" value="TreeGrafter"/>
</dbReference>
<evidence type="ECO:0000313" key="7">
    <source>
        <dbReference type="EMBL" id="KAJ5716533.1"/>
    </source>
</evidence>
<dbReference type="PANTHER" id="PTHR47784:SF5">
    <property type="entry name" value="STEROL UPTAKE CONTROL PROTEIN 2"/>
    <property type="match status" value="1"/>
</dbReference>
<evidence type="ECO:0000256" key="2">
    <source>
        <dbReference type="ARBA" id="ARBA00023125"/>
    </source>
</evidence>
<dbReference type="PANTHER" id="PTHR47784">
    <property type="entry name" value="STEROL UPTAKE CONTROL PROTEIN 2"/>
    <property type="match status" value="1"/>
</dbReference>
<dbReference type="Pfam" id="PF00172">
    <property type="entry name" value="Zn_clus"/>
    <property type="match status" value="1"/>
</dbReference>
<dbReference type="Gene3D" id="4.10.240.10">
    <property type="entry name" value="Zn(2)-C6 fungal-type DNA-binding domain"/>
    <property type="match status" value="1"/>
</dbReference>
<accession>A0AAD6MTT5</accession>